<dbReference type="Proteomes" id="UP000031737">
    <property type="component" value="Unassembled WGS sequence"/>
</dbReference>
<protein>
    <submittedName>
        <fullName evidence="5">Vacuolar protein sorting complex subunit</fullName>
    </submittedName>
</protein>
<reference evidence="5 6" key="1">
    <citation type="submission" date="2013-07" db="EMBL/GenBank/DDBJ databases">
        <authorList>
            <person name="Stoco P.H."/>
            <person name="Wagner G."/>
            <person name="Gerber A."/>
            <person name="Zaha A."/>
            <person name="Thompson C."/>
            <person name="Bartholomeu D.C."/>
            <person name="Luckemeyer D.D."/>
            <person name="Bahia D."/>
            <person name="Loreto E."/>
            <person name="Prestes E.B."/>
            <person name="Lima F.M."/>
            <person name="Rodrigues-Luiz G."/>
            <person name="Vallejo G.A."/>
            <person name="Filho J.F."/>
            <person name="Monteiro K.M."/>
            <person name="Tyler K.M."/>
            <person name="de Almeida L.G."/>
            <person name="Ortiz M.F."/>
            <person name="Siervo M.A."/>
            <person name="de Moraes M.H."/>
            <person name="Cunha O.L."/>
            <person name="Mendonca-Neto R."/>
            <person name="Silva R."/>
            <person name="Teixeira S.M."/>
            <person name="Murta S.M."/>
            <person name="Sincero T.C."/>
            <person name="Mendes T.A."/>
            <person name="Urmenyi T.P."/>
            <person name="Silva V.G."/>
            <person name="da Rocha W.D."/>
            <person name="Andersson B."/>
            <person name="Romanha A.J."/>
            <person name="Steindel M."/>
            <person name="de Vasconcelos A.T."/>
            <person name="Grisard E.C."/>
        </authorList>
    </citation>
    <scope>NUCLEOTIDE SEQUENCE [LARGE SCALE GENOMIC DNA]</scope>
    <source>
        <strain evidence="5 6">SC58</strain>
    </source>
</reference>
<comment type="caution">
    <text evidence="5">The sequence shown here is derived from an EMBL/GenBank/DDBJ whole genome shotgun (WGS) entry which is preliminary data.</text>
</comment>
<dbReference type="InterPro" id="IPR038132">
    <property type="entry name" value="Vps16_C_sf"/>
</dbReference>
<dbReference type="Pfam" id="PF04840">
    <property type="entry name" value="Vps16_C"/>
    <property type="match status" value="2"/>
</dbReference>
<dbReference type="GO" id="GO:0042144">
    <property type="term" value="P:vacuole fusion, non-autophagic"/>
    <property type="evidence" value="ECO:0007669"/>
    <property type="project" value="TreeGrafter"/>
</dbReference>
<dbReference type="AlphaFoldDB" id="A0A061J7N0"/>
<dbReference type="Gene3D" id="1.10.150.780">
    <property type="entry name" value="Vps16, C-terminal region"/>
    <property type="match status" value="1"/>
</dbReference>
<dbReference type="OrthoDB" id="1792at2759"/>
<name>A0A061J7N0_TRYRA</name>
<dbReference type="GO" id="GO:0005765">
    <property type="term" value="C:lysosomal membrane"/>
    <property type="evidence" value="ECO:0007669"/>
    <property type="project" value="TreeGrafter"/>
</dbReference>
<organism evidence="5 6">
    <name type="scientific">Trypanosoma rangeli SC58</name>
    <dbReference type="NCBI Taxonomy" id="429131"/>
    <lineage>
        <taxon>Eukaryota</taxon>
        <taxon>Discoba</taxon>
        <taxon>Euglenozoa</taxon>
        <taxon>Kinetoplastea</taxon>
        <taxon>Metakinetoplastina</taxon>
        <taxon>Trypanosomatida</taxon>
        <taxon>Trypanosomatidae</taxon>
        <taxon>Trypanosoma</taxon>
        <taxon>Herpetosoma</taxon>
    </lineage>
</organism>
<dbReference type="Pfam" id="PF04841">
    <property type="entry name" value="Vps16_N"/>
    <property type="match status" value="1"/>
</dbReference>
<feature type="domain" description="Vps16 C-terminal" evidence="3">
    <location>
        <begin position="725"/>
        <end position="893"/>
    </location>
</feature>
<feature type="domain" description="Vps16 C-terminal" evidence="3">
    <location>
        <begin position="545"/>
        <end position="609"/>
    </location>
</feature>
<dbReference type="PIRSF" id="PIRSF007949">
    <property type="entry name" value="VPS16"/>
    <property type="match status" value="1"/>
</dbReference>
<dbReference type="PANTHER" id="PTHR12811:SF0">
    <property type="entry name" value="VACUOLAR PROTEIN SORTING-ASSOCIATED PROTEIN 16 HOMOLOG"/>
    <property type="match status" value="1"/>
</dbReference>
<dbReference type="VEuPathDB" id="TriTrypDB:TRSC58_00800"/>
<keyword evidence="6" id="KW-1185">Reference proteome</keyword>
<dbReference type="GO" id="GO:0003779">
    <property type="term" value="F:actin binding"/>
    <property type="evidence" value="ECO:0007669"/>
    <property type="project" value="TreeGrafter"/>
</dbReference>
<dbReference type="PANTHER" id="PTHR12811">
    <property type="entry name" value="VACUOLAR PROTEIN SORTING VPS16"/>
    <property type="match status" value="1"/>
</dbReference>
<dbReference type="InterPro" id="IPR006926">
    <property type="entry name" value="Vps16_N"/>
</dbReference>
<dbReference type="InterPro" id="IPR016534">
    <property type="entry name" value="VPS16"/>
</dbReference>
<evidence type="ECO:0000313" key="6">
    <source>
        <dbReference type="Proteomes" id="UP000031737"/>
    </source>
</evidence>
<accession>A0A061J7N0</accession>
<dbReference type="GO" id="GO:0016197">
    <property type="term" value="P:endosomal transport"/>
    <property type="evidence" value="ECO:0007669"/>
    <property type="project" value="TreeGrafter"/>
</dbReference>
<feature type="domain" description="Vps16 N-terminal" evidence="4">
    <location>
        <begin position="237"/>
        <end position="445"/>
    </location>
</feature>
<comment type="similarity">
    <text evidence="1 2">Belongs to the VPS16 family.</text>
</comment>
<dbReference type="GO" id="GO:0030897">
    <property type="term" value="C:HOPS complex"/>
    <property type="evidence" value="ECO:0007669"/>
    <property type="project" value="TreeGrafter"/>
</dbReference>
<dbReference type="EMBL" id="AUPL01000800">
    <property type="protein sequence ID" value="ESL11448.1"/>
    <property type="molecule type" value="Genomic_DNA"/>
</dbReference>
<evidence type="ECO:0000313" key="5">
    <source>
        <dbReference type="EMBL" id="ESL11448.1"/>
    </source>
</evidence>
<dbReference type="GO" id="GO:0005768">
    <property type="term" value="C:endosome"/>
    <property type="evidence" value="ECO:0007669"/>
    <property type="project" value="TreeGrafter"/>
</dbReference>
<dbReference type="InterPro" id="IPR006925">
    <property type="entry name" value="Vps16_C"/>
</dbReference>
<evidence type="ECO:0000256" key="2">
    <source>
        <dbReference type="PIRNR" id="PIRNR007949"/>
    </source>
</evidence>
<dbReference type="SUPFAM" id="SSF82171">
    <property type="entry name" value="DPP6 N-terminal domain-like"/>
    <property type="match status" value="1"/>
</dbReference>
<sequence length="917" mass="103370">MGAQRGFVRTTRAGAWIALNREIVVRLIEFDDLLWGLKRDLSEFKVAYSSAGGPLALYYGDGFDSSEAGNFIGLYNARGAPHPVRPNIRLDGIESVFFMCWNECKDHLVVLLNTGEVRFFNLAGETAAPSINVPVPLLCASTGNGIGLLVNDVEPQLILLDYHFTEEYKTISLNLPKVFQNQKVAVMLAIPQQFSDTGYTELFIPFLSNDSTSSFWHCVFTNTPRCYDLCLSIDGGNVVHMALSSNGQSVAFLVQNGTLYVTSRSFEDITRLINIELDVIPVQFLWCGDKCITYLHLARQFDETVEFATTLTLINVDDPDQSDFLNDIPPSPYLVPECDGIRIFSADSYQFLQVVSAPSRRIFSVGSRANSAMLLLAFDEFMCGSTNSVKLIRDLQGNYMEMSETVNDCIAAAGFELNISQQKRLMRVAAFGKSFCSMYESDFFVNMIRRLRVLNALRNSKAGMLMSQAQLLSLEGDRLADRLVQMDQYQLAYCVCDYLGFSTRRVMTEWALAKLTKHSLTVAEEKQLALDVIEKLNEVNQNLHAEIAYKVYLKQKTHAALLLLEAEKVASKQIPKLLEIKQPELALQKAVKSGDADLVFTAMMHLILHRGTEVLPLLTSDSTTEKILLLYITVCENYRELFMEYHKTHPEHKTYMDIRHYLKDEEEVKRLLLKSDCNWETLQQKKLTTLENVDISVKREIFTNAANTGIGRNVFPSTGVFSGFSQSSQLNENKIRLHMKLLDEQTKLTKAYNDKRFLNASVMKTISLCYEHGCDGVAGRLKREFGVSEKMHCWCRLNAYTTTSQWGLIDHLGDVRTKIKPVIGAPAFINTLLACGRPEQAKKYIPKISQIEQRMEYYVLCGDWEGAGADCRRNGDQDLLAQLKERVKGNASATQRVDKGWNSVSESGTLKLAKFFA</sequence>
<evidence type="ECO:0000259" key="4">
    <source>
        <dbReference type="Pfam" id="PF04841"/>
    </source>
</evidence>
<evidence type="ECO:0000259" key="3">
    <source>
        <dbReference type="Pfam" id="PF04840"/>
    </source>
</evidence>
<dbReference type="GO" id="GO:0006886">
    <property type="term" value="P:intracellular protein transport"/>
    <property type="evidence" value="ECO:0007669"/>
    <property type="project" value="InterPro"/>
</dbReference>
<gene>
    <name evidence="5" type="ORF">TRSC58_00800</name>
</gene>
<evidence type="ECO:0000256" key="1">
    <source>
        <dbReference type="ARBA" id="ARBA00009250"/>
    </source>
</evidence>
<proteinExistence type="inferred from homology"/>